<feature type="compositionally biased region" description="Basic and acidic residues" evidence="1">
    <location>
        <begin position="22"/>
        <end position="32"/>
    </location>
</feature>
<comment type="caution">
    <text evidence="2">The sequence shown here is derived from an EMBL/GenBank/DDBJ whole genome shotgun (WGS) entry which is preliminary data.</text>
</comment>
<name>A0ABP3IMI1_9BACL</name>
<sequence>MASKTPEQEQEDYVRQQINKVKQGDYTKHKDIDDAENGSMINDMEDLVQLGEDMEQMKTNSEDHENGLKSDPEQ</sequence>
<evidence type="ECO:0008006" key="4">
    <source>
        <dbReference type="Google" id="ProtNLM"/>
    </source>
</evidence>
<protein>
    <recommendedName>
        <fullName evidence="4">DUF4025 domain-containing protein</fullName>
    </recommendedName>
</protein>
<dbReference type="EMBL" id="BAAACX010000027">
    <property type="protein sequence ID" value="GAA0410797.1"/>
    <property type="molecule type" value="Genomic_DNA"/>
</dbReference>
<keyword evidence="3" id="KW-1185">Reference proteome</keyword>
<reference evidence="3" key="1">
    <citation type="journal article" date="2019" name="Int. J. Syst. Evol. Microbiol.">
        <title>The Global Catalogue of Microorganisms (GCM) 10K type strain sequencing project: providing services to taxonomists for standard genome sequencing and annotation.</title>
        <authorList>
            <consortium name="The Broad Institute Genomics Platform"/>
            <consortium name="The Broad Institute Genome Sequencing Center for Infectious Disease"/>
            <person name="Wu L."/>
            <person name="Ma J."/>
        </authorList>
    </citation>
    <scope>NUCLEOTIDE SEQUENCE [LARGE SCALE GENOMIC DNA]</scope>
    <source>
        <strain evidence="3">JCM 12774</strain>
    </source>
</reference>
<accession>A0ABP3IMI1</accession>
<proteinExistence type="predicted"/>
<evidence type="ECO:0000313" key="3">
    <source>
        <dbReference type="Proteomes" id="UP001500340"/>
    </source>
</evidence>
<feature type="region of interest" description="Disordered" evidence="1">
    <location>
        <begin position="1"/>
        <end position="74"/>
    </location>
</feature>
<gene>
    <name evidence="2" type="ORF">GCM10008933_46230</name>
</gene>
<evidence type="ECO:0000313" key="2">
    <source>
        <dbReference type="EMBL" id="GAA0410797.1"/>
    </source>
</evidence>
<feature type="compositionally biased region" description="Basic and acidic residues" evidence="1">
    <location>
        <begin position="60"/>
        <end position="74"/>
    </location>
</feature>
<dbReference type="Proteomes" id="UP001500340">
    <property type="component" value="Unassembled WGS sequence"/>
</dbReference>
<evidence type="ECO:0000256" key="1">
    <source>
        <dbReference type="SAM" id="MobiDB-lite"/>
    </source>
</evidence>
<dbReference type="RefSeq" id="WP_343865391.1">
    <property type="nucleotide sequence ID" value="NZ_BAAACX010000027.1"/>
</dbReference>
<organism evidence="2 3">
    <name type="scientific">Paenibacillus motobuensis</name>
    <dbReference type="NCBI Taxonomy" id="295324"/>
    <lineage>
        <taxon>Bacteria</taxon>
        <taxon>Bacillati</taxon>
        <taxon>Bacillota</taxon>
        <taxon>Bacilli</taxon>
        <taxon>Bacillales</taxon>
        <taxon>Paenibacillaceae</taxon>
        <taxon>Paenibacillus</taxon>
    </lineage>
</organism>